<dbReference type="InterPro" id="IPR010730">
    <property type="entry name" value="HET"/>
</dbReference>
<dbReference type="PANTHER" id="PTHR24148:SF73">
    <property type="entry name" value="HET DOMAIN PROTEIN (AFU_ORTHOLOGUE AFUA_8G01020)"/>
    <property type="match status" value="1"/>
</dbReference>
<dbReference type="Pfam" id="PF06985">
    <property type="entry name" value="HET"/>
    <property type="match status" value="1"/>
</dbReference>
<dbReference type="InterPro" id="IPR052895">
    <property type="entry name" value="HetReg/Transcr_Mod"/>
</dbReference>
<sequence length="657" mass="75710">MAITINLDTALRHLRREDIDIVLWVDALCINQADLDERETQVQIMRQIYSRAVNVIVFLGDGKTHELNHIRSSRLQEIVFRGDSNDSQHIAQFLSHCRAETLNKLPQEFGVFCLISLFAQLQYEHIEALLSLKTRILRELFESLRMMLLSRWWNRMWVFQEVIVSRDVLVQYGCSVAPLELFFYAARVVQILNMGDSLLKKFPPETMKVLRWFAESIINIQESKGSHRSVSRIDVNKHVSAKLLLTLLRATSNRKASDERDRVYALLGLLPVNLGIFPNYRVTTPRVYTEVVRRIIATTRSLDVLCGDLGRKSRGDLPSWVPDWSAITYDESYRTEIIAELYNACGDTEFVCNTSMGSFWDGVIDDIYVHWLSKVNDDNDEFLAGRDELRNELRQLPVSAHYLRWTLEANHRNPDSEVIAFYKVQFGYLRVPAIYVDGISFCSDKFLDLADVGLLKSLVMQWLHDREGSNCSTSTPQINIATLRALVFDAKNDSGKFKRLECDDEIQLRSWFEARTSYNNRMYRDGLGFDYILKVMATRRRLFMTLGGIVGWGPEGLEIGDEVYVLPGGKTPYVLRKMPAPKSYNHCSEEIIEEMIGDCYIHDAMDGQYAKYLYKDGKTFKTFRENNLNDFSCIQRLFGPRTSTSDSFTELGFNGMA</sequence>
<dbReference type="EMBL" id="JBANMG010000002">
    <property type="protein sequence ID" value="KAK6956678.1"/>
    <property type="molecule type" value="Genomic_DNA"/>
</dbReference>
<organism evidence="2 3">
    <name type="scientific">Daldinia eschscholtzii</name>
    <dbReference type="NCBI Taxonomy" id="292717"/>
    <lineage>
        <taxon>Eukaryota</taxon>
        <taxon>Fungi</taxon>
        <taxon>Dikarya</taxon>
        <taxon>Ascomycota</taxon>
        <taxon>Pezizomycotina</taxon>
        <taxon>Sordariomycetes</taxon>
        <taxon>Xylariomycetidae</taxon>
        <taxon>Xylariales</taxon>
        <taxon>Hypoxylaceae</taxon>
        <taxon>Daldinia</taxon>
    </lineage>
</organism>
<evidence type="ECO:0000259" key="1">
    <source>
        <dbReference type="Pfam" id="PF06985"/>
    </source>
</evidence>
<name>A0AAX6MVL1_9PEZI</name>
<dbReference type="PANTHER" id="PTHR24148">
    <property type="entry name" value="ANKYRIN REPEAT DOMAIN-CONTAINING PROTEIN 39 HOMOLOG-RELATED"/>
    <property type="match status" value="1"/>
</dbReference>
<accession>A0AAX6MVL1</accession>
<protein>
    <recommendedName>
        <fullName evidence="1">Heterokaryon incompatibility domain-containing protein</fullName>
    </recommendedName>
</protein>
<dbReference type="AlphaFoldDB" id="A0AAX6MVL1"/>
<evidence type="ECO:0000313" key="2">
    <source>
        <dbReference type="EMBL" id="KAK6956678.1"/>
    </source>
</evidence>
<gene>
    <name evidence="2" type="ORF">Daesc_001957</name>
</gene>
<feature type="domain" description="Heterokaryon incompatibility" evidence="1">
    <location>
        <begin position="2"/>
        <end position="161"/>
    </location>
</feature>
<comment type="caution">
    <text evidence="2">The sequence shown here is derived from an EMBL/GenBank/DDBJ whole genome shotgun (WGS) entry which is preliminary data.</text>
</comment>
<evidence type="ECO:0000313" key="3">
    <source>
        <dbReference type="Proteomes" id="UP001369815"/>
    </source>
</evidence>
<reference evidence="2 3" key="1">
    <citation type="journal article" date="2024" name="Front Chem Biol">
        <title>Unveiling the potential of Daldinia eschscholtzii MFLUCC 19-0629 through bioactivity and bioinformatics studies for enhanced sustainable agriculture production.</title>
        <authorList>
            <person name="Brooks S."/>
            <person name="Weaver J.A."/>
            <person name="Klomchit A."/>
            <person name="Alharthi S.A."/>
            <person name="Onlamun T."/>
            <person name="Nurani R."/>
            <person name="Vong T.K."/>
            <person name="Alberti F."/>
            <person name="Greco C."/>
        </authorList>
    </citation>
    <scope>NUCLEOTIDE SEQUENCE [LARGE SCALE GENOMIC DNA]</scope>
    <source>
        <strain evidence="2">MFLUCC 19-0629</strain>
    </source>
</reference>
<dbReference type="Pfam" id="PF26639">
    <property type="entry name" value="Het-6_barrel"/>
    <property type="match status" value="1"/>
</dbReference>
<dbReference type="Proteomes" id="UP001369815">
    <property type="component" value="Unassembled WGS sequence"/>
</dbReference>
<proteinExistence type="predicted"/>
<keyword evidence="3" id="KW-1185">Reference proteome</keyword>